<dbReference type="GO" id="GO:0016788">
    <property type="term" value="F:hydrolase activity, acting on ester bonds"/>
    <property type="evidence" value="ECO:0007669"/>
    <property type="project" value="InterPro"/>
</dbReference>
<sequence length="388" mass="42294">MRLALWGGKGVAHLAMHSAAEITELVTEMHGTIKRVPLPVSTLDSRQARAAAPFPYKLISGIFRQLARGIGLLPVHADLTHQPPYALPIISALNGVCGDKLARWQSPLALPMSLRNSTGEAMAWGDLAGHQGNAKVALYLHGLCMSEREWQTPTKHNSDALMQSKGWQIGHLRYNSGRAIWQNGEDLANWLEAANAAYPAREIVLIGHSMGGLLMRSAFIHAQSQGHTWLSRVSKAVYLATPHLGAPMERLGNRANTLLGHSPYTAPFMRLGNIRSAAIKDLRYGLITQAEHGQNSDMGARDHRLALAPLPDGIAHLVVAGSINPAAEKSWLGDGLVPLYSGLGQHKKPSKTLVAGNITRLCFDHMDHMAILSDVRVWDALSDWWLAR</sequence>
<name>A0A3E0H820_9GAMM</name>
<dbReference type="OrthoDB" id="869379at2"/>
<protein>
    <submittedName>
        <fullName evidence="2">PGAP1-like protein</fullName>
    </submittedName>
</protein>
<dbReference type="SUPFAM" id="SSF53474">
    <property type="entry name" value="alpha/beta-Hydrolases"/>
    <property type="match status" value="1"/>
</dbReference>
<organism evidence="2 3">
    <name type="scientific">Paraperlucidibaca baekdonensis</name>
    <dbReference type="NCBI Taxonomy" id="748120"/>
    <lineage>
        <taxon>Bacteria</taxon>
        <taxon>Pseudomonadati</taxon>
        <taxon>Pseudomonadota</taxon>
        <taxon>Gammaproteobacteria</taxon>
        <taxon>Moraxellales</taxon>
        <taxon>Moraxellaceae</taxon>
        <taxon>Paraperlucidibaca</taxon>
    </lineage>
</organism>
<dbReference type="Proteomes" id="UP000256774">
    <property type="component" value="Unassembled WGS sequence"/>
</dbReference>
<keyword evidence="3" id="KW-1185">Reference proteome</keyword>
<feature type="domain" description="GPI inositol-deacylase PGAP1-like alpha/beta" evidence="1">
    <location>
        <begin position="196"/>
        <end position="249"/>
    </location>
</feature>
<dbReference type="AlphaFoldDB" id="A0A3E0H820"/>
<dbReference type="Gene3D" id="3.40.50.1820">
    <property type="entry name" value="alpha/beta hydrolase"/>
    <property type="match status" value="1"/>
</dbReference>
<accession>A0A3E0H820</accession>
<dbReference type="EMBL" id="QUNR01000001">
    <property type="protein sequence ID" value="REH39881.1"/>
    <property type="molecule type" value="Genomic_DNA"/>
</dbReference>
<evidence type="ECO:0000313" key="3">
    <source>
        <dbReference type="Proteomes" id="UP000256774"/>
    </source>
</evidence>
<dbReference type="InterPro" id="IPR012908">
    <property type="entry name" value="PGAP1-ab_dom-like"/>
</dbReference>
<reference evidence="2 3" key="1">
    <citation type="submission" date="2018-08" db="EMBL/GenBank/DDBJ databases">
        <title>Genomic Encyclopedia of Type Strains, Phase IV (KMG-IV): sequencing the most valuable type-strain genomes for metagenomic binning, comparative biology and taxonomic classification.</title>
        <authorList>
            <person name="Goeker M."/>
        </authorList>
    </citation>
    <scope>NUCLEOTIDE SEQUENCE [LARGE SCALE GENOMIC DNA]</scope>
    <source>
        <strain evidence="2 3">DSM 26022</strain>
    </source>
</reference>
<evidence type="ECO:0000313" key="2">
    <source>
        <dbReference type="EMBL" id="REH39881.1"/>
    </source>
</evidence>
<dbReference type="Pfam" id="PF07819">
    <property type="entry name" value="PGAP1"/>
    <property type="match status" value="1"/>
</dbReference>
<evidence type="ECO:0000259" key="1">
    <source>
        <dbReference type="Pfam" id="PF07819"/>
    </source>
</evidence>
<proteinExistence type="predicted"/>
<gene>
    <name evidence="2" type="ORF">DFR26_0075</name>
</gene>
<dbReference type="InterPro" id="IPR029058">
    <property type="entry name" value="AB_hydrolase_fold"/>
</dbReference>
<dbReference type="PANTHER" id="PTHR37946:SF1">
    <property type="entry name" value="SLL1969 PROTEIN"/>
    <property type="match status" value="1"/>
</dbReference>
<comment type="caution">
    <text evidence="2">The sequence shown here is derived from an EMBL/GenBank/DDBJ whole genome shotgun (WGS) entry which is preliminary data.</text>
</comment>
<dbReference type="RefSeq" id="WP_116206972.1">
    <property type="nucleotide sequence ID" value="NZ_QUNR01000001.1"/>
</dbReference>
<dbReference type="PANTHER" id="PTHR37946">
    <property type="entry name" value="SLL1969 PROTEIN"/>
    <property type="match status" value="1"/>
</dbReference>